<dbReference type="OrthoDB" id="798162at2"/>
<keyword evidence="2" id="KW-1185">Reference proteome</keyword>
<organism evidence="1 2">
    <name type="scientific">Mucilaginibacter gotjawali</name>
    <dbReference type="NCBI Taxonomy" id="1550579"/>
    <lineage>
        <taxon>Bacteria</taxon>
        <taxon>Pseudomonadati</taxon>
        <taxon>Bacteroidota</taxon>
        <taxon>Sphingobacteriia</taxon>
        <taxon>Sphingobacteriales</taxon>
        <taxon>Sphingobacteriaceae</taxon>
        <taxon>Mucilaginibacter</taxon>
    </lineage>
</organism>
<evidence type="ECO:0000313" key="2">
    <source>
        <dbReference type="Proteomes" id="UP000218263"/>
    </source>
</evidence>
<proteinExistence type="predicted"/>
<evidence type="ECO:0000313" key="1">
    <source>
        <dbReference type="EMBL" id="BAU56301.1"/>
    </source>
</evidence>
<name>A0A0X8X661_9SPHI</name>
<protein>
    <submittedName>
        <fullName evidence="1">Uncharacterized protein</fullName>
    </submittedName>
</protein>
<accession>A0A0X8X661</accession>
<dbReference type="EMBL" id="AP017313">
    <property type="protein sequence ID" value="BAU56301.1"/>
    <property type="molecule type" value="Genomic_DNA"/>
</dbReference>
<sequence length="119" mass="13973">MSSKKQPERRTFLQDRFDILIKRQKSGKATFSELTELDEIVNRDPELREKVIRESMLTEGYDDFEEPMNHPQNEEPVLQQVKRRSLLSHIKSLITRIFNSQIITVKTGNVILRSALLSF</sequence>
<reference evidence="1 2" key="1">
    <citation type="submission" date="2015-12" db="EMBL/GenBank/DDBJ databases">
        <title>Genome sequence of Mucilaginibacter gotjawali.</title>
        <authorList>
            <person name="Lee J.S."/>
            <person name="Lee K.C."/>
            <person name="Kim K.K."/>
            <person name="Lee B.W."/>
        </authorList>
    </citation>
    <scope>NUCLEOTIDE SEQUENCE [LARGE SCALE GENOMIC DNA]</scope>
    <source>
        <strain evidence="1 2">SA3-7</strain>
    </source>
</reference>
<dbReference type="AlphaFoldDB" id="A0A0X8X661"/>
<dbReference type="KEGG" id="mgot:MgSA37_04498"/>
<dbReference type="RefSeq" id="WP_096355013.1">
    <property type="nucleotide sequence ID" value="NZ_AP017313.1"/>
</dbReference>
<gene>
    <name evidence="1" type="ORF">MgSA37_04498</name>
</gene>
<dbReference type="Proteomes" id="UP000218263">
    <property type="component" value="Chromosome"/>
</dbReference>